<accession>A0A8H7S5K7</accession>
<evidence type="ECO:0000256" key="3">
    <source>
        <dbReference type="SAM" id="Phobius"/>
    </source>
</evidence>
<evidence type="ECO:0000256" key="1">
    <source>
        <dbReference type="ARBA" id="ARBA00010883"/>
    </source>
</evidence>
<dbReference type="EMBL" id="JAEPRB010000067">
    <property type="protein sequence ID" value="KAG2223144.1"/>
    <property type="molecule type" value="Genomic_DNA"/>
</dbReference>
<evidence type="ECO:0000313" key="6">
    <source>
        <dbReference type="Proteomes" id="UP000646827"/>
    </source>
</evidence>
<evidence type="ECO:0000259" key="4">
    <source>
        <dbReference type="PROSITE" id="PS51207"/>
    </source>
</evidence>
<evidence type="ECO:0000313" key="5">
    <source>
        <dbReference type="EMBL" id="KAG2223144.1"/>
    </source>
</evidence>
<dbReference type="SMART" id="SM00313">
    <property type="entry name" value="PXA"/>
    <property type="match status" value="1"/>
</dbReference>
<dbReference type="PROSITE" id="PS51207">
    <property type="entry name" value="PXA"/>
    <property type="match status" value="1"/>
</dbReference>
<feature type="transmembrane region" description="Helical" evidence="3">
    <location>
        <begin position="438"/>
        <end position="460"/>
    </location>
</feature>
<dbReference type="Pfam" id="PF08628">
    <property type="entry name" value="Nexin_C"/>
    <property type="match status" value="1"/>
</dbReference>
<dbReference type="InterPro" id="IPR013937">
    <property type="entry name" value="Sorting_nexin_C"/>
</dbReference>
<feature type="region of interest" description="Disordered" evidence="2">
    <location>
        <begin position="255"/>
        <end position="338"/>
    </location>
</feature>
<dbReference type="AlphaFoldDB" id="A0A8H7S5K7"/>
<reference evidence="5 6" key="1">
    <citation type="submission" date="2020-12" db="EMBL/GenBank/DDBJ databases">
        <title>Metabolic potential, ecology and presence of endohyphal bacteria is reflected in genomic diversity of Mucoromycotina.</title>
        <authorList>
            <person name="Muszewska A."/>
            <person name="Okrasinska A."/>
            <person name="Steczkiewicz K."/>
            <person name="Drgas O."/>
            <person name="Orlowska M."/>
            <person name="Perlinska-Lenart U."/>
            <person name="Aleksandrzak-Piekarczyk T."/>
            <person name="Szatraj K."/>
            <person name="Zielenkiewicz U."/>
            <person name="Pilsyk S."/>
            <person name="Malc E."/>
            <person name="Mieczkowski P."/>
            <person name="Kruszewska J.S."/>
            <person name="Biernat P."/>
            <person name="Pawlowska J."/>
        </authorList>
    </citation>
    <scope>NUCLEOTIDE SEQUENCE [LARGE SCALE GENOMIC DNA]</scope>
    <source>
        <strain evidence="5 6">CBS 142.35</strain>
    </source>
</reference>
<feature type="compositionally biased region" description="Basic and acidic residues" evidence="2">
    <location>
        <begin position="320"/>
        <end position="338"/>
    </location>
</feature>
<feature type="domain" description="PXA" evidence="4">
    <location>
        <begin position="62"/>
        <end position="243"/>
    </location>
</feature>
<keyword evidence="3" id="KW-1133">Transmembrane helix</keyword>
<organism evidence="5 6">
    <name type="scientific">Circinella minor</name>
    <dbReference type="NCBI Taxonomy" id="1195481"/>
    <lineage>
        <taxon>Eukaryota</taxon>
        <taxon>Fungi</taxon>
        <taxon>Fungi incertae sedis</taxon>
        <taxon>Mucoromycota</taxon>
        <taxon>Mucoromycotina</taxon>
        <taxon>Mucoromycetes</taxon>
        <taxon>Mucorales</taxon>
        <taxon>Lichtheimiaceae</taxon>
        <taxon>Circinella</taxon>
    </lineage>
</organism>
<feature type="transmembrane region" description="Helical" evidence="3">
    <location>
        <begin position="371"/>
        <end position="392"/>
    </location>
</feature>
<keyword evidence="3" id="KW-0472">Membrane</keyword>
<protein>
    <recommendedName>
        <fullName evidence="4">PXA domain-containing protein</fullName>
    </recommendedName>
</protein>
<evidence type="ECO:0000256" key="2">
    <source>
        <dbReference type="SAM" id="MobiDB-lite"/>
    </source>
</evidence>
<dbReference type="OrthoDB" id="5582218at2759"/>
<dbReference type="PANTHER" id="PTHR22775">
    <property type="entry name" value="SORTING NEXIN"/>
    <property type="match status" value="1"/>
</dbReference>
<dbReference type="PANTHER" id="PTHR22775:SF3">
    <property type="entry name" value="SORTING NEXIN-13"/>
    <property type="match status" value="1"/>
</dbReference>
<gene>
    <name evidence="5" type="ORF">INT45_005700</name>
</gene>
<keyword evidence="3" id="KW-0812">Transmembrane</keyword>
<sequence>MVKRTTTTTTTTTATTTASSSSTPTTDAALRSFHLRVLFPHILSLPKTDPERLNAPPPITRSPAIDSELYTYIALLVRDFIHPWYRVVTNDQEFYAEIVRILTLIIQQLEDRFCNQVDWTELILISAANLVSIHYHDYRQAKARLFMSHAGSTVSLEALFHGEQPHFALQKERSDQQQVEYLRALTDEILKLLLKPEDYNNDCVRHLVRELLANLVFNNIIEVLADPYVIHLIICKLLDSYTPLVEELEALDKFSSVTPQPNPFSDSNKNGDNDNKQKPLKKQLEEAQTTTMPTSPSSPPSHSLSKQQQKRPRAATSPPKDSETIQPEKESMASHMQRLQEKRRLEGDDLMDAGREELDAAHKYERQRLSFIYITLQVMLSPFRTLWLYVIAAFTQSQERYQQVAKHTKRTRHVRLLEPWMHFVRVAFLVDDRPVLQWMWYMVGMFLWPLVRVLGGGLLVDKFLEQTILHILSEDNLVYYLQLGRYLLWPNGTFLRKGEPVSDEEKERLRIRAERLLTVSFPETLGKMLFEADDLDQLQFHIHSALEPLQNQYINKHLMFLLVDLVASKILPELVEEC</sequence>
<dbReference type="Proteomes" id="UP000646827">
    <property type="component" value="Unassembled WGS sequence"/>
</dbReference>
<name>A0A8H7S5K7_9FUNG</name>
<dbReference type="Pfam" id="PF02194">
    <property type="entry name" value="PXA"/>
    <property type="match status" value="1"/>
</dbReference>
<proteinExistence type="inferred from homology"/>
<dbReference type="InterPro" id="IPR003114">
    <property type="entry name" value="Phox_assoc"/>
</dbReference>
<keyword evidence="6" id="KW-1185">Reference proteome</keyword>
<comment type="similarity">
    <text evidence="1">Belongs to the sorting nexin family.</text>
</comment>
<feature type="compositionally biased region" description="Basic and acidic residues" evidence="2">
    <location>
        <begin position="269"/>
        <end position="285"/>
    </location>
</feature>
<feature type="compositionally biased region" description="Low complexity" evidence="2">
    <location>
        <begin position="288"/>
        <end position="307"/>
    </location>
</feature>
<dbReference type="GO" id="GO:0035091">
    <property type="term" value="F:phosphatidylinositol binding"/>
    <property type="evidence" value="ECO:0007669"/>
    <property type="project" value="TreeGrafter"/>
</dbReference>
<comment type="caution">
    <text evidence="5">The sequence shown here is derived from an EMBL/GenBank/DDBJ whole genome shotgun (WGS) entry which is preliminary data.</text>
</comment>
<feature type="region of interest" description="Disordered" evidence="2">
    <location>
        <begin position="1"/>
        <end position="25"/>
    </location>
</feature>